<keyword evidence="1" id="KW-0472">Membrane</keyword>
<comment type="caution">
    <text evidence="2">The sequence shown here is derived from an EMBL/GenBank/DDBJ whole genome shotgun (WGS) entry which is preliminary data.</text>
</comment>
<keyword evidence="1" id="KW-0812">Transmembrane</keyword>
<feature type="transmembrane region" description="Helical" evidence="1">
    <location>
        <begin position="6"/>
        <end position="24"/>
    </location>
</feature>
<evidence type="ECO:0000313" key="2">
    <source>
        <dbReference type="EMBL" id="GGY88926.1"/>
    </source>
</evidence>
<evidence type="ECO:0000313" key="3">
    <source>
        <dbReference type="Proteomes" id="UP000619761"/>
    </source>
</evidence>
<reference evidence="3" key="1">
    <citation type="journal article" date="2019" name="Int. J. Syst. Evol. Microbiol.">
        <title>The Global Catalogue of Microorganisms (GCM) 10K type strain sequencing project: providing services to taxonomists for standard genome sequencing and annotation.</title>
        <authorList>
            <consortium name="The Broad Institute Genomics Platform"/>
            <consortium name="The Broad Institute Genome Sequencing Center for Infectious Disease"/>
            <person name="Wu L."/>
            <person name="Ma J."/>
        </authorList>
    </citation>
    <scope>NUCLEOTIDE SEQUENCE [LARGE SCALE GENOMIC DNA]</scope>
    <source>
        <strain evidence="3">KCTC 32239</strain>
    </source>
</reference>
<protein>
    <submittedName>
        <fullName evidence="2">Uncharacterized protein</fullName>
    </submittedName>
</protein>
<accession>A0ABQ3BBN6</accession>
<keyword evidence="1" id="KW-1133">Transmembrane helix</keyword>
<evidence type="ECO:0000256" key="1">
    <source>
        <dbReference type="SAM" id="Phobius"/>
    </source>
</evidence>
<dbReference type="Proteomes" id="UP000619761">
    <property type="component" value="Unassembled WGS sequence"/>
</dbReference>
<dbReference type="RefSeq" id="WP_189421472.1">
    <property type="nucleotide sequence ID" value="NZ_BMYZ01000008.1"/>
</dbReference>
<name>A0ABQ3BBN6_9GAMM</name>
<gene>
    <name evidence="2" type="ORF">GCM10011613_37270</name>
</gene>
<dbReference type="EMBL" id="BMYZ01000008">
    <property type="protein sequence ID" value="GGY88926.1"/>
    <property type="molecule type" value="Genomic_DNA"/>
</dbReference>
<proteinExistence type="predicted"/>
<sequence length="181" mass="20854">MQNLPIVMFSIIGFVALLLFYVGLKRRWNIEGKFSSLFSTKEIENFKFSILQEFGEIFPYSEVTENLSCFIYSIGEVGVLGDHYYFGVRLKNWSPIHEFEPGVYGNNYALERVADKHLEYKGKPKKLSLSKFVVKPNIPNSYSFVEITNNEFIAFYEMPKYFGYGCLLTLAAEISSHSTNT</sequence>
<keyword evidence="3" id="KW-1185">Reference proteome</keyword>
<organism evidence="2 3">
    <name type="scientific">Cellvibrio zantedeschiae</name>
    <dbReference type="NCBI Taxonomy" id="1237077"/>
    <lineage>
        <taxon>Bacteria</taxon>
        <taxon>Pseudomonadati</taxon>
        <taxon>Pseudomonadota</taxon>
        <taxon>Gammaproteobacteria</taxon>
        <taxon>Cellvibrionales</taxon>
        <taxon>Cellvibrionaceae</taxon>
        <taxon>Cellvibrio</taxon>
    </lineage>
</organism>